<dbReference type="PANTHER" id="PTHR31157:SF1">
    <property type="entry name" value="SCP DOMAIN-CONTAINING PROTEIN"/>
    <property type="match status" value="1"/>
</dbReference>
<dbReference type="Pfam" id="PF00188">
    <property type="entry name" value="CAP"/>
    <property type="match status" value="1"/>
</dbReference>
<keyword evidence="3" id="KW-1185">Reference proteome</keyword>
<sequence>MKLFLLILILSVIGCEKSETETYNPIIKCDSSISEIELVNYINLHRDSIGLNKLKIEVLASDLSKEHVLYMIEKDSLSHDFFYQRFIESKAKRAGEIVAFGFISSQSTFNAYMNSEQHKSVIENPVYNWIGISTIDNYNSCLLLKY</sequence>
<dbReference type="PANTHER" id="PTHR31157">
    <property type="entry name" value="SCP DOMAIN-CONTAINING PROTEIN"/>
    <property type="match status" value="1"/>
</dbReference>
<dbReference type="PROSITE" id="PS51257">
    <property type="entry name" value="PROKAR_LIPOPROTEIN"/>
    <property type="match status" value="1"/>
</dbReference>
<name>A0ABT6XQB8_9FLAO</name>
<evidence type="ECO:0000259" key="1">
    <source>
        <dbReference type="Pfam" id="PF00188"/>
    </source>
</evidence>
<feature type="domain" description="SCP" evidence="1">
    <location>
        <begin position="39"/>
        <end position="139"/>
    </location>
</feature>
<dbReference type="Gene3D" id="3.40.33.10">
    <property type="entry name" value="CAP"/>
    <property type="match status" value="1"/>
</dbReference>
<dbReference type="SUPFAM" id="SSF55797">
    <property type="entry name" value="PR-1-like"/>
    <property type="match status" value="1"/>
</dbReference>
<evidence type="ECO:0000313" key="2">
    <source>
        <dbReference type="EMBL" id="MDI9257285.1"/>
    </source>
</evidence>
<organism evidence="2 3">
    <name type="scientific">Flavobacterium sedimenticola</name>
    <dbReference type="NCBI Taxonomy" id="3043286"/>
    <lineage>
        <taxon>Bacteria</taxon>
        <taxon>Pseudomonadati</taxon>
        <taxon>Bacteroidota</taxon>
        <taxon>Flavobacteriia</taxon>
        <taxon>Flavobacteriales</taxon>
        <taxon>Flavobacteriaceae</taxon>
        <taxon>Flavobacterium</taxon>
    </lineage>
</organism>
<dbReference type="RefSeq" id="WP_283238966.1">
    <property type="nucleotide sequence ID" value="NZ_JASGBP010000003.1"/>
</dbReference>
<reference evidence="2 3" key="1">
    <citation type="submission" date="2023-05" db="EMBL/GenBank/DDBJ databases">
        <title>Flavobacterium sedimenti sp. nov., isolated from the sediment.</title>
        <authorList>
            <person name="Wu N."/>
        </authorList>
    </citation>
    <scope>NUCLEOTIDE SEQUENCE [LARGE SCALE GENOMIC DNA]</scope>
    <source>
        <strain evidence="2 3">YZ-48</strain>
    </source>
</reference>
<protein>
    <submittedName>
        <fullName evidence="2">CAP domain-containing protein</fullName>
    </submittedName>
</protein>
<dbReference type="InterPro" id="IPR014044">
    <property type="entry name" value="CAP_dom"/>
</dbReference>
<dbReference type="Proteomes" id="UP001230035">
    <property type="component" value="Unassembled WGS sequence"/>
</dbReference>
<comment type="caution">
    <text evidence="2">The sequence shown here is derived from an EMBL/GenBank/DDBJ whole genome shotgun (WGS) entry which is preliminary data.</text>
</comment>
<accession>A0ABT6XQB8</accession>
<proteinExistence type="predicted"/>
<dbReference type="InterPro" id="IPR035940">
    <property type="entry name" value="CAP_sf"/>
</dbReference>
<gene>
    <name evidence="2" type="ORF">QHT84_07640</name>
</gene>
<dbReference type="CDD" id="cd05379">
    <property type="entry name" value="CAP_bacterial"/>
    <property type="match status" value="1"/>
</dbReference>
<evidence type="ECO:0000313" key="3">
    <source>
        <dbReference type="Proteomes" id="UP001230035"/>
    </source>
</evidence>
<dbReference type="EMBL" id="JASGBP010000003">
    <property type="protein sequence ID" value="MDI9257285.1"/>
    <property type="molecule type" value="Genomic_DNA"/>
</dbReference>